<dbReference type="NCBIfam" id="TIGR00368">
    <property type="entry name" value="YifB family Mg chelatase-like AAA ATPase"/>
    <property type="match status" value="1"/>
</dbReference>
<dbReference type="AlphaFoldDB" id="A0A0E4GBV1"/>
<evidence type="ECO:0000256" key="1">
    <source>
        <dbReference type="ARBA" id="ARBA00006354"/>
    </source>
</evidence>
<gene>
    <name evidence="5" type="ORF">2290</name>
</gene>
<name>A0A0E4GBV1_9FIRM</name>
<dbReference type="Proteomes" id="UP000045545">
    <property type="component" value="Unassembled WGS sequence"/>
</dbReference>
<dbReference type="OrthoDB" id="9813147at2"/>
<dbReference type="SMART" id="SM00382">
    <property type="entry name" value="AAA"/>
    <property type="match status" value="1"/>
</dbReference>
<dbReference type="SUPFAM" id="SSF54211">
    <property type="entry name" value="Ribosomal protein S5 domain 2-like"/>
    <property type="match status" value="1"/>
</dbReference>
<dbReference type="InterPro" id="IPR001208">
    <property type="entry name" value="MCM_dom"/>
</dbReference>
<dbReference type="Pfam" id="PF13541">
    <property type="entry name" value="ChlI"/>
    <property type="match status" value="1"/>
</dbReference>
<accession>A0A0E4GBV1</accession>
<dbReference type="PRINTS" id="PR01657">
    <property type="entry name" value="MCMFAMILY"/>
</dbReference>
<dbReference type="Gene3D" id="3.40.50.300">
    <property type="entry name" value="P-loop containing nucleotide triphosphate hydrolases"/>
    <property type="match status" value="1"/>
</dbReference>
<keyword evidence="2" id="KW-0547">Nucleotide-binding</keyword>
<dbReference type="Pfam" id="PF13335">
    <property type="entry name" value="Mg_chelatase_C"/>
    <property type="match status" value="1"/>
</dbReference>
<proteinExistence type="inferred from homology"/>
<feature type="domain" description="AAA+ ATPase" evidence="4">
    <location>
        <begin position="213"/>
        <end position="395"/>
    </location>
</feature>
<dbReference type="InterPro" id="IPR014721">
    <property type="entry name" value="Ribsml_uS5_D2-typ_fold_subgr"/>
</dbReference>
<dbReference type="STRING" id="690567.2290"/>
<evidence type="ECO:0000256" key="3">
    <source>
        <dbReference type="ARBA" id="ARBA00022840"/>
    </source>
</evidence>
<dbReference type="InterPro" id="IPR000523">
    <property type="entry name" value="Mg_chelatse_chII-like_cat_dom"/>
</dbReference>
<dbReference type="RefSeq" id="WP_046499026.1">
    <property type="nucleotide sequence ID" value="NZ_CGIH01000038.1"/>
</dbReference>
<dbReference type="InterPro" id="IPR045006">
    <property type="entry name" value="CHLI-like"/>
</dbReference>
<dbReference type="EMBL" id="CGIH01000038">
    <property type="protein sequence ID" value="CFX95134.1"/>
    <property type="molecule type" value="Genomic_DNA"/>
</dbReference>
<evidence type="ECO:0000313" key="6">
    <source>
        <dbReference type="Proteomes" id="UP000045545"/>
    </source>
</evidence>
<dbReference type="PANTHER" id="PTHR32039:SF7">
    <property type="entry name" value="COMPETENCE PROTEIN COMM"/>
    <property type="match status" value="1"/>
</dbReference>
<dbReference type="InterPro" id="IPR003593">
    <property type="entry name" value="AAA+_ATPase"/>
</dbReference>
<evidence type="ECO:0000313" key="5">
    <source>
        <dbReference type="EMBL" id="CFX95134.1"/>
    </source>
</evidence>
<dbReference type="GO" id="GO:0003677">
    <property type="term" value="F:DNA binding"/>
    <property type="evidence" value="ECO:0007669"/>
    <property type="project" value="InterPro"/>
</dbReference>
<dbReference type="InterPro" id="IPR025158">
    <property type="entry name" value="Mg_chelat-rel_C"/>
</dbReference>
<protein>
    <submittedName>
        <fullName evidence="5">Magnesium chelatase, ChlI subunit</fullName>
    </submittedName>
</protein>
<organism evidence="5 6">
    <name type="scientific">Syntrophomonas zehnderi OL-4</name>
    <dbReference type="NCBI Taxonomy" id="690567"/>
    <lineage>
        <taxon>Bacteria</taxon>
        <taxon>Bacillati</taxon>
        <taxon>Bacillota</taxon>
        <taxon>Clostridia</taxon>
        <taxon>Eubacteriales</taxon>
        <taxon>Syntrophomonadaceae</taxon>
        <taxon>Syntrophomonas</taxon>
    </lineage>
</organism>
<dbReference type="SUPFAM" id="SSF52540">
    <property type="entry name" value="P-loop containing nucleoside triphosphate hydrolases"/>
    <property type="match status" value="1"/>
</dbReference>
<dbReference type="InterPro" id="IPR027417">
    <property type="entry name" value="P-loop_NTPase"/>
</dbReference>
<dbReference type="Pfam" id="PF01078">
    <property type="entry name" value="Mg_chelatase"/>
    <property type="match status" value="1"/>
</dbReference>
<keyword evidence="3" id="KW-0067">ATP-binding</keyword>
<dbReference type="Gene3D" id="3.30.230.10">
    <property type="match status" value="1"/>
</dbReference>
<dbReference type="InterPro" id="IPR020568">
    <property type="entry name" value="Ribosomal_Su5_D2-typ_SF"/>
</dbReference>
<dbReference type="GO" id="GO:0005524">
    <property type="term" value="F:ATP binding"/>
    <property type="evidence" value="ECO:0007669"/>
    <property type="project" value="UniProtKB-KW"/>
</dbReference>
<dbReference type="InterPro" id="IPR004482">
    <property type="entry name" value="Mg_chelat-rel"/>
</dbReference>
<comment type="similarity">
    <text evidence="1">Belongs to the Mg-chelatase subunits D/I family. ComM subfamily.</text>
</comment>
<keyword evidence="6" id="KW-1185">Reference proteome</keyword>
<dbReference type="PANTHER" id="PTHR32039">
    <property type="entry name" value="MAGNESIUM-CHELATASE SUBUNIT CHLI"/>
    <property type="match status" value="1"/>
</dbReference>
<evidence type="ECO:0000256" key="2">
    <source>
        <dbReference type="ARBA" id="ARBA00022741"/>
    </source>
</evidence>
<sequence>MLANLNTLVITGIEAVTVKVEVDIQNGLPAFELVGLAQAALKEARERVKSAIKNSGYEFPNRKIIINLAPADLRKEGSHFDLAIALGILLASEQLINMPDPGLFLAGELSLDGSLRPIPGVLPMCLELHKTRPDSIFIIPPGNSQEAALVNEIHSLTGNNLQEVCAYLEKKQELRTVTPKDEEKPRGNEAQPDFADIKGQETAKRAIQVAAAGGHNILLIGPPGGGKTMLARRMPSILPKMTREEVLETTRIYSVAGLLNTDHPLIDSRPFRAPHKNASAASIIGGGRIPRPGEISLAQNGVLFFDEFPEFSRDVLEALRQPLEDKVVTVARAQATHTYPADFSLIASMNPCQCGFYGSDLECTCTPLQIQKYLGKISGPLLDRMDLHVEVPRVNYEQLRDRSNGESSNDMREKVMAARDIQKKRFARYKISLNSQMRPADVKKFCHLDAESEELLKNAFNQLKMSARAYDRILKVARTIADIGENSNIKLQHLAEALQYRSLDRKYWRN</sequence>
<reference evidence="5 6" key="1">
    <citation type="submission" date="2015-03" db="EMBL/GenBank/DDBJ databases">
        <authorList>
            <person name="Murphy D."/>
        </authorList>
    </citation>
    <scope>NUCLEOTIDE SEQUENCE [LARGE SCALE GENOMIC DNA]</scope>
    <source>
        <strain evidence="5 6">OL-4</strain>
    </source>
</reference>
<evidence type="ECO:0000259" key="4">
    <source>
        <dbReference type="SMART" id="SM00382"/>
    </source>
</evidence>